<evidence type="ECO:0000313" key="3">
    <source>
        <dbReference type="Proteomes" id="UP000501747"/>
    </source>
</evidence>
<accession>A0A6G8AUG4</accession>
<dbReference type="RefSeq" id="WP_166034746.1">
    <property type="nucleotide sequence ID" value="NZ_CP049887.1"/>
</dbReference>
<gene>
    <name evidence="2" type="ORF">G7082_08885</name>
</gene>
<dbReference type="KEGG" id="vhy:G7082_08885"/>
<keyword evidence="3" id="KW-1185">Reference proteome</keyword>
<keyword evidence="1" id="KW-1133">Transmembrane helix</keyword>
<feature type="transmembrane region" description="Helical" evidence="1">
    <location>
        <begin position="30"/>
        <end position="47"/>
    </location>
</feature>
<protein>
    <submittedName>
        <fullName evidence="2">DUF3953 domain-containing protein</fullName>
    </submittedName>
</protein>
<dbReference type="EMBL" id="CP049887">
    <property type="protein sequence ID" value="QIL48609.1"/>
    <property type="molecule type" value="Genomic_DNA"/>
</dbReference>
<sequence>MGFWVMISLLFLGLLLFSIGNKKAKRFSVFFKLSGSICLLVAIWLGFPK</sequence>
<name>A0A6G8AUG4_9ENTE</name>
<proteinExistence type="predicted"/>
<organism evidence="2 3">
    <name type="scientific">Vagococcus hydrophili</name>
    <dbReference type="NCBI Taxonomy" id="2714947"/>
    <lineage>
        <taxon>Bacteria</taxon>
        <taxon>Bacillati</taxon>
        <taxon>Bacillota</taxon>
        <taxon>Bacilli</taxon>
        <taxon>Lactobacillales</taxon>
        <taxon>Enterococcaceae</taxon>
        <taxon>Vagococcus</taxon>
    </lineage>
</organism>
<evidence type="ECO:0000256" key="1">
    <source>
        <dbReference type="SAM" id="Phobius"/>
    </source>
</evidence>
<keyword evidence="1" id="KW-0472">Membrane</keyword>
<dbReference type="Proteomes" id="UP000501747">
    <property type="component" value="Chromosome"/>
</dbReference>
<dbReference type="AlphaFoldDB" id="A0A6G8AUG4"/>
<reference evidence="2 3" key="1">
    <citation type="submission" date="2020-03" db="EMBL/GenBank/DDBJ databases">
        <title>Vagococcus sp. nov., isolated from beetles.</title>
        <authorList>
            <person name="Hyun D.-W."/>
            <person name="Bae J.-W."/>
        </authorList>
    </citation>
    <scope>NUCLEOTIDE SEQUENCE [LARGE SCALE GENOMIC DNA]</scope>
    <source>
        <strain evidence="2 3">HDW17B</strain>
    </source>
</reference>
<evidence type="ECO:0000313" key="2">
    <source>
        <dbReference type="EMBL" id="QIL48609.1"/>
    </source>
</evidence>
<keyword evidence="1" id="KW-0812">Transmembrane</keyword>